<dbReference type="Proteomes" id="UP000198253">
    <property type="component" value="Chromosome I"/>
</dbReference>
<dbReference type="FunFam" id="2.30.38.10:FF:000001">
    <property type="entry name" value="Non-ribosomal peptide synthetase PvdI"/>
    <property type="match status" value="1"/>
</dbReference>
<dbReference type="GO" id="GO:0003824">
    <property type="term" value="F:catalytic activity"/>
    <property type="evidence" value="ECO:0007669"/>
    <property type="project" value="InterPro"/>
</dbReference>
<dbReference type="InterPro" id="IPR000873">
    <property type="entry name" value="AMP-dep_synth/lig_dom"/>
</dbReference>
<dbReference type="Gene3D" id="3.30.300.30">
    <property type="match status" value="1"/>
</dbReference>
<name>A0A1C4Z9R5_MICEC</name>
<dbReference type="PROSITE" id="PS00455">
    <property type="entry name" value="AMP_BINDING"/>
    <property type="match status" value="1"/>
</dbReference>
<dbReference type="SUPFAM" id="SSF47336">
    <property type="entry name" value="ACP-like"/>
    <property type="match status" value="1"/>
</dbReference>
<evidence type="ECO:0000256" key="1">
    <source>
        <dbReference type="ARBA" id="ARBA00001957"/>
    </source>
</evidence>
<dbReference type="InterPro" id="IPR025110">
    <property type="entry name" value="AMP-bd_C"/>
</dbReference>
<dbReference type="InterPro" id="IPR036736">
    <property type="entry name" value="ACP-like_sf"/>
</dbReference>
<feature type="region of interest" description="Disordered" evidence="4">
    <location>
        <begin position="1069"/>
        <end position="1135"/>
    </location>
</feature>
<dbReference type="Pfam" id="PF00550">
    <property type="entry name" value="PP-binding"/>
    <property type="match status" value="1"/>
</dbReference>
<dbReference type="InterPro" id="IPR009081">
    <property type="entry name" value="PP-bd_ACP"/>
</dbReference>
<dbReference type="Pfam" id="PF13193">
    <property type="entry name" value="AMP-binding_C"/>
    <property type="match status" value="1"/>
</dbReference>
<feature type="region of interest" description="Disordered" evidence="4">
    <location>
        <begin position="213"/>
        <end position="237"/>
    </location>
</feature>
<dbReference type="GO" id="GO:0008610">
    <property type="term" value="P:lipid biosynthetic process"/>
    <property type="evidence" value="ECO:0007669"/>
    <property type="project" value="UniProtKB-ARBA"/>
</dbReference>
<evidence type="ECO:0000313" key="6">
    <source>
        <dbReference type="EMBL" id="SCF29666.1"/>
    </source>
</evidence>
<evidence type="ECO:0000313" key="7">
    <source>
        <dbReference type="Proteomes" id="UP000198253"/>
    </source>
</evidence>
<dbReference type="GO" id="GO:0044550">
    <property type="term" value="P:secondary metabolite biosynthetic process"/>
    <property type="evidence" value="ECO:0007669"/>
    <property type="project" value="TreeGrafter"/>
</dbReference>
<accession>A0A1C4Z9R5</accession>
<dbReference type="CDD" id="cd12117">
    <property type="entry name" value="A_NRPS_Srf_like"/>
    <property type="match status" value="1"/>
</dbReference>
<feature type="region of interest" description="Disordered" evidence="4">
    <location>
        <begin position="974"/>
        <end position="993"/>
    </location>
</feature>
<keyword evidence="2" id="KW-0596">Phosphopantetheine</keyword>
<sequence length="2030" mass="217862">MPAMSSDADTDGRYGTVTLQPGMLFTQEHQPGSGIDILQVVVDWPAPLDPTAMRAAWQHATARHPVLRTAFVWPGDGQPAQEVRARASLPVVHHDWSVRSPAGRAERLARFLADDRAAGFDSSTAPLARVTLITHGAERHTLAVTLHHAILDGRSVHMLLDEVCAEHDALVAGRPYVAPQRPPFRDYAVWAASRPLHTDRRFWSTRLAGARLPTPLPLTGRPDAPPRDTSSVRETTRSLDAGTSAALVATARSVGVSLGTLVTAAWSVLLHRYAGTDDVVFGSTRTCRRDTVDGADRMLGLLINTVPTRIRVEPDRPVRDWLLDVRRQIDEVRPHQLAPLGEIQRWSGVPASTPLFDSLLMYEHQDLQTALSRSVPGWGERVARVHRHPGPPVTVCVYGEPTLTVLLYHDRRRLSEAGADAMLRQFLLVLTGLAAGTDRPVSALPLTDPTDRALLAGFHTTADPAGAYPADATVPALVAAVARRQPDAVALVGADGTTLRYRELEESADRLADRLVAAGVRPDEPVAVALPRSVDLVVTLLAVLKAGGAYLPLDPDDPPARIRQLLAVAGDPLVLATGDVPGATRLLRLDQPAVDRSAPDAPTAAGQSSGVPVPATDRAVPARRLHPSGLAYVSFTSGSTGTPKGVAVPHAAVVRLVHQPGYLCLGPDETVLHLAPVAFDAATLEIWGALANGARLVVAPAGAPDLADLARLLRRERISVLWLTAGLFHQLVEFDPECLAGVGQLLAGGDVLAPEAVRRALRVRGGAPLVNGYGPTENTTFTCVHPMTDPQAVPDPVPIGRPVPRSTVYVLDPQGREVPVGVPGELYTGGVGLARGYLGRPGATAAAFLPDPFDPRPGARMYRTGDLVRWRPDGTLDFLGRIDGQVKIRGFRVEPGEVAAVLRTHPDVGDAVVVVDGEGERRRLLAYLTPRPGQAVPIPEDLARYAAERLPVHLRPAAHLVLPALPLTRNGKVDRRALPLPEPPPDRPPADLTDPAHLRLAEVWAELLGAAPARADDDFFLLGGNSLLATRLTFVVADRFGVDLPVRLVYERPTLAALADAVAHHASGVRAASTGVVRRDRRGYRSTQSPTGAATPLRSAPVPPPAPAPTSAAPPTSAGVPASAAPPTSAGVPASAVPPVAAVPPVTEPVTPSAPPGAGRAGGPAHLVRPVPGPWALWRWVGLRAAGFPIETLTALGDGDLVQAADALLTAGERLTGARRDLAERLRRARAASPAGERTGWNRAVRQLRRDTPPEPLPAGAASVDGGVLVHAHAALRAAHDARDVALAAYRAAYDRAGAARAEALRATAADPLFREAVTWQNRHALRTGVDPVRAAGDRRDSRHRQHEALVATYLQRYCVKNDTIGFFGPVGWARITDAPPALAVHHGAAPLARRTVYLENWAVVEVAEALAARDPGLRPWLVPRRMPFLAVLGDELRMPLTPPVDLPPATARLLRACDGTRPAGEIAAALVADPATGIATSEQVYRMLDELRRERRISWSLEVPKEDLFPERALRARLAAIGDPAVREPALAALDDLERARDEVTAAAGDADRLGAAIEALEERFTSLTGTAPTRRAGRTYAGRTLVYEDCRSGTEVTLSTDLVATCWPALTLLLESVRWFTSAGAALFRRAFTERYRELVARVGSDTVSFADFWLWANDLLFDPPEKLIAPVVRALQDRWAKILPEAVDHRITAVSADLRDRVAEAFAAPRPGWVGAYQHSPDVLLAADGPDAVARGDFHWVVGEVHPGVNTLRSALFVAQHPAPEELRAAMAADLPYGRITLAATGEEGGASSRLTDKLVTDRDLHLVFGHDSCGLDPVTSLPVADCLLGPVDGVLTVHSRDGRHRLPLTEVLGEALMVQLVQRFDIRRPADHQPRITVDRVVLARESWRFSAAGLDFAGLPDEGERFHHVRRWQREHALPRHVFVKTPAEEKPFHLDFASLAAVDVFARAVRRAAGHDPESTVRLTEMLPGPEQAWLTDAQGRHRTAELRLVAVDTRTPGPVEKTVPGTPAADRRSDRPHRTQAGV</sequence>
<feature type="domain" description="Carrier" evidence="5">
    <location>
        <begin position="991"/>
        <end position="1066"/>
    </location>
</feature>
<keyword evidence="3" id="KW-0597">Phosphoprotein</keyword>
<dbReference type="InterPro" id="IPR006827">
    <property type="entry name" value="Lant_deHydtase_N"/>
</dbReference>
<dbReference type="NCBIfam" id="TIGR01733">
    <property type="entry name" value="AA-adenyl-dom"/>
    <property type="match status" value="1"/>
</dbReference>
<dbReference type="InterPro" id="IPR020806">
    <property type="entry name" value="PKS_PP-bd"/>
</dbReference>
<feature type="compositionally biased region" description="Low complexity" evidence="4">
    <location>
        <begin position="1109"/>
        <end position="1135"/>
    </location>
</feature>
<feature type="region of interest" description="Disordered" evidence="4">
    <location>
        <begin position="591"/>
        <end position="614"/>
    </location>
</feature>
<feature type="compositionally biased region" description="Basic and acidic residues" evidence="4">
    <location>
        <begin position="224"/>
        <end position="237"/>
    </location>
</feature>
<dbReference type="Gene3D" id="3.40.50.980">
    <property type="match status" value="2"/>
</dbReference>
<organism evidence="6 7">
    <name type="scientific">Micromonospora echinospora</name>
    <name type="common">Micromonospora purpurea</name>
    <dbReference type="NCBI Taxonomy" id="1877"/>
    <lineage>
        <taxon>Bacteria</taxon>
        <taxon>Bacillati</taxon>
        <taxon>Actinomycetota</taxon>
        <taxon>Actinomycetes</taxon>
        <taxon>Micromonosporales</taxon>
        <taxon>Micromonosporaceae</taxon>
        <taxon>Micromonospora</taxon>
    </lineage>
</organism>
<dbReference type="Gene3D" id="1.10.1200.10">
    <property type="entry name" value="ACP-like"/>
    <property type="match status" value="1"/>
</dbReference>
<evidence type="ECO:0000256" key="4">
    <source>
        <dbReference type="SAM" id="MobiDB-lite"/>
    </source>
</evidence>
<evidence type="ECO:0000256" key="2">
    <source>
        <dbReference type="ARBA" id="ARBA00022450"/>
    </source>
</evidence>
<dbReference type="InterPro" id="IPR023213">
    <property type="entry name" value="CAT-like_dom_sf"/>
</dbReference>
<feature type="compositionally biased region" description="Basic and acidic residues" evidence="4">
    <location>
        <begin position="984"/>
        <end position="993"/>
    </location>
</feature>
<dbReference type="PANTHER" id="PTHR45527:SF1">
    <property type="entry name" value="FATTY ACID SYNTHASE"/>
    <property type="match status" value="1"/>
</dbReference>
<keyword evidence="7" id="KW-1185">Reference proteome</keyword>
<dbReference type="Pfam" id="PF04738">
    <property type="entry name" value="Lant_dehydr_N"/>
    <property type="match status" value="2"/>
</dbReference>
<feature type="region of interest" description="Disordered" evidence="4">
    <location>
        <begin position="2000"/>
        <end position="2030"/>
    </location>
</feature>
<dbReference type="SUPFAM" id="SSF52777">
    <property type="entry name" value="CoA-dependent acyltransferases"/>
    <property type="match status" value="2"/>
</dbReference>
<dbReference type="PANTHER" id="PTHR45527">
    <property type="entry name" value="NONRIBOSOMAL PEPTIDE SYNTHETASE"/>
    <property type="match status" value="1"/>
</dbReference>
<dbReference type="Pfam" id="PF00501">
    <property type="entry name" value="AMP-binding"/>
    <property type="match status" value="1"/>
</dbReference>
<dbReference type="SUPFAM" id="SSF56801">
    <property type="entry name" value="Acetyl-CoA synthetase-like"/>
    <property type="match status" value="1"/>
</dbReference>
<reference evidence="7" key="1">
    <citation type="submission" date="2016-06" db="EMBL/GenBank/DDBJ databases">
        <authorList>
            <person name="Varghese N."/>
            <person name="Submissions Spin"/>
        </authorList>
    </citation>
    <scope>NUCLEOTIDE SEQUENCE [LARGE SCALE GENOMIC DNA]</scope>
    <source>
        <strain evidence="7">DSM 43816</strain>
    </source>
</reference>
<dbReference type="InterPro" id="IPR045851">
    <property type="entry name" value="AMP-bd_C_sf"/>
</dbReference>
<dbReference type="GO" id="GO:0031177">
    <property type="term" value="F:phosphopantetheine binding"/>
    <property type="evidence" value="ECO:0007669"/>
    <property type="project" value="InterPro"/>
</dbReference>
<dbReference type="InterPro" id="IPR010071">
    <property type="entry name" value="AA_adenyl_dom"/>
</dbReference>
<dbReference type="GO" id="GO:0005737">
    <property type="term" value="C:cytoplasm"/>
    <property type="evidence" value="ECO:0007669"/>
    <property type="project" value="TreeGrafter"/>
</dbReference>
<evidence type="ECO:0000256" key="3">
    <source>
        <dbReference type="ARBA" id="ARBA00022553"/>
    </source>
</evidence>
<dbReference type="EMBL" id="LT607413">
    <property type="protein sequence ID" value="SCF29666.1"/>
    <property type="molecule type" value="Genomic_DNA"/>
</dbReference>
<dbReference type="GO" id="GO:0043041">
    <property type="term" value="P:amino acid activation for nonribosomal peptide biosynthetic process"/>
    <property type="evidence" value="ECO:0007669"/>
    <property type="project" value="TreeGrafter"/>
</dbReference>
<gene>
    <name evidence="6" type="ORF">GA0070618_4956</name>
</gene>
<feature type="compositionally biased region" description="Low complexity" evidence="4">
    <location>
        <begin position="213"/>
        <end position="222"/>
    </location>
</feature>
<dbReference type="Gene3D" id="3.30.559.30">
    <property type="entry name" value="Nonribosomal peptide synthetase, condensation domain"/>
    <property type="match status" value="1"/>
</dbReference>
<protein>
    <submittedName>
        <fullName evidence="6">Amino acid adenylation domain-containing protein</fullName>
    </submittedName>
</protein>
<dbReference type="Gene3D" id="2.30.38.10">
    <property type="entry name" value="Luciferase, Domain 3"/>
    <property type="match status" value="1"/>
</dbReference>
<proteinExistence type="predicted"/>
<dbReference type="PROSITE" id="PS50075">
    <property type="entry name" value="CARRIER"/>
    <property type="match status" value="1"/>
</dbReference>
<dbReference type="InterPro" id="IPR020845">
    <property type="entry name" value="AMP-binding_CS"/>
</dbReference>
<comment type="cofactor">
    <cofactor evidence="1">
        <name>pantetheine 4'-phosphate</name>
        <dbReference type="ChEBI" id="CHEBI:47942"/>
    </cofactor>
</comment>
<dbReference type="InParanoid" id="A0A1C4Z9R5"/>
<dbReference type="SMART" id="SM00823">
    <property type="entry name" value="PKS_PP"/>
    <property type="match status" value="1"/>
</dbReference>
<evidence type="ECO:0000259" key="5">
    <source>
        <dbReference type="PROSITE" id="PS50075"/>
    </source>
</evidence>
<dbReference type="Gene3D" id="3.30.559.10">
    <property type="entry name" value="Chloramphenicol acetyltransferase-like domain"/>
    <property type="match status" value="1"/>
</dbReference>
<dbReference type="InterPro" id="IPR001242">
    <property type="entry name" value="Condensation_dom"/>
</dbReference>
<dbReference type="Pfam" id="PF00668">
    <property type="entry name" value="Condensation"/>
    <property type="match status" value="1"/>
</dbReference>